<dbReference type="Proteomes" id="UP000295499">
    <property type="component" value="Unassembled WGS sequence"/>
</dbReference>
<feature type="modified residue" description="4-aspartylphosphate" evidence="1">
    <location>
        <position position="57"/>
    </location>
</feature>
<gene>
    <name evidence="4" type="ORF">CLV32_3623</name>
</gene>
<evidence type="ECO:0000256" key="1">
    <source>
        <dbReference type="PROSITE-ProRule" id="PRU00169"/>
    </source>
</evidence>
<dbReference type="InterPro" id="IPR011006">
    <property type="entry name" value="CheY-like_superfamily"/>
</dbReference>
<accession>A0A4R6IGL6</accession>
<comment type="caution">
    <text evidence="4">The sequence shown here is derived from an EMBL/GenBank/DDBJ whole genome shotgun (WGS) entry which is preliminary data.</text>
</comment>
<name>A0A4R6IGL6_9SPHI</name>
<dbReference type="PANTHER" id="PTHR37299:SF1">
    <property type="entry name" value="STAGE 0 SPORULATION PROTEIN A HOMOLOG"/>
    <property type="match status" value="1"/>
</dbReference>
<evidence type="ECO:0000259" key="3">
    <source>
        <dbReference type="PROSITE" id="PS50930"/>
    </source>
</evidence>
<proteinExistence type="predicted"/>
<keyword evidence="5" id="KW-1185">Reference proteome</keyword>
<evidence type="ECO:0000313" key="4">
    <source>
        <dbReference type="EMBL" id="TDO20986.1"/>
    </source>
</evidence>
<keyword evidence="1" id="KW-0597">Phosphoprotein</keyword>
<protein>
    <submittedName>
        <fullName evidence="4">LytTR family two component transcriptional regulator</fullName>
    </submittedName>
</protein>
<dbReference type="Pfam" id="PF04397">
    <property type="entry name" value="LytTR"/>
    <property type="match status" value="1"/>
</dbReference>
<evidence type="ECO:0000259" key="2">
    <source>
        <dbReference type="PROSITE" id="PS50110"/>
    </source>
</evidence>
<dbReference type="CDD" id="cd17532">
    <property type="entry name" value="REC_LytTR_AlgR-like"/>
    <property type="match status" value="1"/>
</dbReference>
<feature type="domain" description="Response regulatory" evidence="2">
    <location>
        <begin position="6"/>
        <end position="117"/>
    </location>
</feature>
<dbReference type="RefSeq" id="WP_133557931.1">
    <property type="nucleotide sequence ID" value="NZ_SNWM01000004.1"/>
</dbReference>
<evidence type="ECO:0000313" key="5">
    <source>
        <dbReference type="Proteomes" id="UP000295499"/>
    </source>
</evidence>
<dbReference type="InterPro" id="IPR007492">
    <property type="entry name" value="LytTR_DNA-bd_dom"/>
</dbReference>
<dbReference type="Pfam" id="PF00072">
    <property type="entry name" value="Response_reg"/>
    <property type="match status" value="1"/>
</dbReference>
<dbReference type="SMART" id="SM00850">
    <property type="entry name" value="LytTR"/>
    <property type="match status" value="1"/>
</dbReference>
<organism evidence="4 5">
    <name type="scientific">Pedobacter duraquae</name>
    <dbReference type="NCBI Taxonomy" id="425511"/>
    <lineage>
        <taxon>Bacteria</taxon>
        <taxon>Pseudomonadati</taxon>
        <taxon>Bacteroidota</taxon>
        <taxon>Sphingobacteriia</taxon>
        <taxon>Sphingobacteriales</taxon>
        <taxon>Sphingobacteriaceae</taxon>
        <taxon>Pedobacter</taxon>
    </lineage>
</organism>
<dbReference type="Gene3D" id="2.40.50.1020">
    <property type="entry name" value="LytTr DNA-binding domain"/>
    <property type="match status" value="1"/>
</dbReference>
<dbReference type="OrthoDB" id="9787344at2"/>
<dbReference type="GO" id="GO:0000156">
    <property type="term" value="F:phosphorelay response regulator activity"/>
    <property type="evidence" value="ECO:0007669"/>
    <property type="project" value="InterPro"/>
</dbReference>
<reference evidence="4 5" key="1">
    <citation type="submission" date="2019-03" db="EMBL/GenBank/DDBJ databases">
        <title>Genomic Encyclopedia of Archaeal and Bacterial Type Strains, Phase II (KMG-II): from individual species to whole genera.</title>
        <authorList>
            <person name="Goeker M."/>
        </authorList>
    </citation>
    <scope>NUCLEOTIDE SEQUENCE [LARGE SCALE GENOMIC DNA]</scope>
    <source>
        <strain evidence="4 5">DSM 19034</strain>
    </source>
</reference>
<dbReference type="InterPro" id="IPR001789">
    <property type="entry name" value="Sig_transdc_resp-reg_receiver"/>
</dbReference>
<dbReference type="PROSITE" id="PS50930">
    <property type="entry name" value="HTH_LYTTR"/>
    <property type="match status" value="1"/>
</dbReference>
<dbReference type="PANTHER" id="PTHR37299">
    <property type="entry name" value="TRANSCRIPTIONAL REGULATOR-RELATED"/>
    <property type="match status" value="1"/>
</dbReference>
<dbReference type="AlphaFoldDB" id="A0A4R6IGL6"/>
<dbReference type="EMBL" id="SNWM01000004">
    <property type="protein sequence ID" value="TDO20986.1"/>
    <property type="molecule type" value="Genomic_DNA"/>
</dbReference>
<dbReference type="PROSITE" id="PS50110">
    <property type="entry name" value="RESPONSE_REGULATORY"/>
    <property type="match status" value="1"/>
</dbReference>
<dbReference type="InterPro" id="IPR046947">
    <property type="entry name" value="LytR-like"/>
</dbReference>
<sequence>MAKQWKAVIVEDEPLARQRLKRLLTVHESIVVIGEASNGLEGLLLIQELDPDLVFLDIEMPVLNGFDMLSRLKKTPKVIFTTAYDQYAVKAFDEESVDYLLKPVEKERLAKAVGKLQLFESIPDYSIPLDMLMKQLNVKKAIKTLTVKIGDRILLIKLQELAFIEAEEKYVFLSTIDGKRHLTDFTLSGLEEKLPEHFVRISRSCIINSELIREIRKGFNGAFFFIMNDSAGNKLNSSRSYGADLRERFDL</sequence>
<feature type="domain" description="HTH LytTR-type" evidence="3">
    <location>
        <begin position="145"/>
        <end position="251"/>
    </location>
</feature>
<dbReference type="Gene3D" id="3.40.50.2300">
    <property type="match status" value="1"/>
</dbReference>
<dbReference type="GO" id="GO:0003677">
    <property type="term" value="F:DNA binding"/>
    <property type="evidence" value="ECO:0007669"/>
    <property type="project" value="InterPro"/>
</dbReference>
<dbReference type="SMART" id="SM00448">
    <property type="entry name" value="REC"/>
    <property type="match status" value="1"/>
</dbReference>
<dbReference type="SUPFAM" id="SSF52172">
    <property type="entry name" value="CheY-like"/>
    <property type="match status" value="1"/>
</dbReference>